<evidence type="ECO:0000256" key="5">
    <source>
        <dbReference type="ARBA" id="ARBA00022840"/>
    </source>
</evidence>
<dbReference type="SUPFAM" id="SSF52402">
    <property type="entry name" value="Adenine nucleotide alpha hydrolases-like"/>
    <property type="match status" value="1"/>
</dbReference>
<dbReference type="PANTHER" id="PTHR43284:SF1">
    <property type="entry name" value="ASPARAGINE SYNTHETASE"/>
    <property type="match status" value="1"/>
</dbReference>
<comment type="catalytic activity">
    <reaction evidence="7">
        <text>L-aspartate + L-glutamine + ATP + H2O = L-asparagine + L-glutamate + AMP + diphosphate + H(+)</text>
        <dbReference type="Rhea" id="RHEA:12228"/>
        <dbReference type="ChEBI" id="CHEBI:15377"/>
        <dbReference type="ChEBI" id="CHEBI:15378"/>
        <dbReference type="ChEBI" id="CHEBI:29985"/>
        <dbReference type="ChEBI" id="CHEBI:29991"/>
        <dbReference type="ChEBI" id="CHEBI:30616"/>
        <dbReference type="ChEBI" id="CHEBI:33019"/>
        <dbReference type="ChEBI" id="CHEBI:58048"/>
        <dbReference type="ChEBI" id="CHEBI:58359"/>
        <dbReference type="ChEBI" id="CHEBI:456215"/>
        <dbReference type="EC" id="6.3.5.4"/>
    </reaction>
</comment>
<dbReference type="SUPFAM" id="SSF56235">
    <property type="entry name" value="N-terminal nucleophile aminohydrolases (Ntn hydrolases)"/>
    <property type="match status" value="1"/>
</dbReference>
<dbReference type="InterPro" id="IPR006426">
    <property type="entry name" value="Asn_synth_AEB"/>
</dbReference>
<keyword evidence="8" id="KW-0061">Asparagine biosynthesis</keyword>
<comment type="similarity">
    <text evidence="2">Belongs to the asparagine synthetase family.</text>
</comment>
<dbReference type="InterPro" id="IPR014729">
    <property type="entry name" value="Rossmann-like_a/b/a_fold"/>
</dbReference>
<dbReference type="GO" id="GO:0005829">
    <property type="term" value="C:cytosol"/>
    <property type="evidence" value="ECO:0007669"/>
    <property type="project" value="TreeGrafter"/>
</dbReference>
<evidence type="ECO:0000256" key="8">
    <source>
        <dbReference type="PIRSR" id="PIRSR001589-1"/>
    </source>
</evidence>
<dbReference type="AlphaFoldDB" id="A0A0T5YU15"/>
<dbReference type="InterPro" id="IPR001962">
    <property type="entry name" value="Asn_synthase"/>
</dbReference>
<keyword evidence="4 9" id="KW-0547">Nucleotide-binding</keyword>
<comment type="caution">
    <text evidence="12">The sequence shown here is derived from an EMBL/GenBank/DDBJ whole genome shotgun (WGS) entry which is preliminary data.</text>
</comment>
<feature type="site" description="Important for beta-aspartyl-AMP intermediate formation" evidence="10">
    <location>
        <position position="363"/>
    </location>
</feature>
<dbReference type="InterPro" id="IPR051786">
    <property type="entry name" value="ASN_synthetase/amidase"/>
</dbReference>
<dbReference type="EMBL" id="LDXT01000094">
    <property type="protein sequence ID" value="KRT53985.1"/>
    <property type="molecule type" value="Genomic_DNA"/>
</dbReference>
<dbReference type="InterPro" id="IPR033738">
    <property type="entry name" value="AsnB_N"/>
</dbReference>
<dbReference type="RefSeq" id="WP_060528140.1">
    <property type="nucleotide sequence ID" value="NZ_KQ557116.1"/>
</dbReference>
<evidence type="ECO:0000256" key="10">
    <source>
        <dbReference type="PIRSR" id="PIRSR001589-3"/>
    </source>
</evidence>
<dbReference type="InterPro" id="IPR017932">
    <property type="entry name" value="GATase_2_dom"/>
</dbReference>
<accession>A0A0T5YU15</accession>
<dbReference type="Proteomes" id="UP000051634">
    <property type="component" value="Unassembled WGS sequence"/>
</dbReference>
<dbReference type="NCBIfam" id="TIGR01536">
    <property type="entry name" value="asn_synth_AEB"/>
    <property type="match status" value="1"/>
</dbReference>
<dbReference type="Gene3D" id="3.60.20.10">
    <property type="entry name" value="Glutamine Phosphoribosylpyrophosphate, subunit 1, domain 1"/>
    <property type="match status" value="1"/>
</dbReference>
<feature type="domain" description="Glutamine amidotransferase type-2" evidence="11">
    <location>
        <begin position="2"/>
        <end position="213"/>
    </location>
</feature>
<dbReference type="PATRIC" id="fig|54398.3.peg.326"/>
<evidence type="ECO:0000313" key="13">
    <source>
        <dbReference type="Proteomes" id="UP000051634"/>
    </source>
</evidence>
<dbReference type="OrthoDB" id="9763290at2"/>
<reference evidence="12 13" key="1">
    <citation type="submission" date="2015-11" db="EMBL/GenBank/DDBJ databases">
        <title>The genome of Candidatus Endoriftia persephone in Ridgeia piscesae and population structure of the North Eastern Pacific vestimentiferan symbionts.</title>
        <authorList>
            <person name="Perez M."/>
            <person name="Juniper K.S."/>
        </authorList>
    </citation>
    <scope>NUCLEOTIDE SEQUENCE [LARGE SCALE GENOMIC DNA]</scope>
    <source>
        <strain evidence="12">Ind11</strain>
    </source>
</reference>
<proteinExistence type="inferred from homology"/>
<protein>
    <recommendedName>
        <fullName evidence="3">asparagine synthase (glutamine-hydrolyzing)</fullName>
        <ecNumber evidence="3">6.3.5.4</ecNumber>
    </recommendedName>
</protein>
<organism evidence="12 13">
    <name type="scientific">endosymbiont of Ridgeia piscesae</name>
    <dbReference type="NCBI Taxonomy" id="54398"/>
    <lineage>
        <taxon>Bacteria</taxon>
        <taxon>Pseudomonadati</taxon>
        <taxon>Pseudomonadota</taxon>
        <taxon>Gammaproteobacteria</taxon>
        <taxon>sulfur-oxidizing symbionts</taxon>
    </lineage>
</organism>
<evidence type="ECO:0000256" key="2">
    <source>
        <dbReference type="ARBA" id="ARBA00005752"/>
    </source>
</evidence>
<evidence type="ECO:0000259" key="11">
    <source>
        <dbReference type="PROSITE" id="PS51278"/>
    </source>
</evidence>
<evidence type="ECO:0000256" key="4">
    <source>
        <dbReference type="ARBA" id="ARBA00022741"/>
    </source>
</evidence>
<keyword evidence="13" id="KW-1185">Reference proteome</keyword>
<feature type="active site" description="For GATase activity" evidence="8">
    <location>
        <position position="2"/>
    </location>
</feature>
<dbReference type="PROSITE" id="PS51278">
    <property type="entry name" value="GATASE_TYPE_2"/>
    <property type="match status" value="1"/>
</dbReference>
<feature type="binding site" evidence="9">
    <location>
        <begin position="361"/>
        <end position="362"/>
    </location>
    <ligand>
        <name>ATP</name>
        <dbReference type="ChEBI" id="CHEBI:30616"/>
    </ligand>
</feature>
<evidence type="ECO:0000256" key="1">
    <source>
        <dbReference type="ARBA" id="ARBA00005187"/>
    </source>
</evidence>
<dbReference type="PANTHER" id="PTHR43284">
    <property type="entry name" value="ASPARAGINE SYNTHETASE (GLUTAMINE-HYDROLYZING)"/>
    <property type="match status" value="1"/>
</dbReference>
<dbReference type="CDD" id="cd01991">
    <property type="entry name" value="Asn_synthase_B_C"/>
    <property type="match status" value="1"/>
</dbReference>
<comment type="pathway">
    <text evidence="1">Amino-acid biosynthesis; L-asparagine biosynthesis; L-asparagine from L-aspartate (L-Gln route): step 1/1.</text>
</comment>
<evidence type="ECO:0000256" key="9">
    <source>
        <dbReference type="PIRSR" id="PIRSR001589-2"/>
    </source>
</evidence>
<evidence type="ECO:0000256" key="3">
    <source>
        <dbReference type="ARBA" id="ARBA00012737"/>
    </source>
</evidence>
<dbReference type="GO" id="GO:0006529">
    <property type="term" value="P:asparagine biosynthetic process"/>
    <property type="evidence" value="ECO:0007669"/>
    <property type="project" value="UniProtKB-KW"/>
</dbReference>
<dbReference type="Pfam" id="PF00733">
    <property type="entry name" value="Asn_synthase"/>
    <property type="match status" value="1"/>
</dbReference>
<dbReference type="InterPro" id="IPR029055">
    <property type="entry name" value="Ntn_hydrolases_N"/>
</dbReference>
<name>A0A0T5YU15_9GAMM</name>
<dbReference type="GO" id="GO:0004066">
    <property type="term" value="F:asparagine synthase (glutamine-hydrolyzing) activity"/>
    <property type="evidence" value="ECO:0007669"/>
    <property type="project" value="UniProtKB-EC"/>
</dbReference>
<feature type="binding site" evidence="9">
    <location>
        <position position="289"/>
    </location>
    <ligand>
        <name>ATP</name>
        <dbReference type="ChEBI" id="CHEBI:30616"/>
    </ligand>
</feature>
<sequence>MCGICGICHDSVERPIERPILQEMNDSLIHRGPDGEGLFVEGNIGLGHRRLSIIDLEGGAQPIFNEDRSIAIVFNGEIYNYKEIREQLLKNGHQFKTHSDTEVIVHLYEERGIDCLEALNGMFAFAIWDKNRQRLFIARDRLGEKPLYYTSQNGVFAFGSELKALLRNPDVKTEVNLDALDDFLAYGYVPAPRTIYQNIHKLPPAHFLIWERGEISTIRYWTPHFAPDTTPRSDDDYQAELEALLDDSIRIRLRSDVPVGAFLSGGIDSSLIVALASQQLDKPLETFSIGFSEEDFDESGFARIVAEKYQTNHHELIVDKISLLMFPKLVAHFDEPFADASSLPTYFVTREASKHLKVCLSGDAGDELFGGYERYRWESHEQQMDRLPNAVRRGVLGPAAGMLGNHVQGKGWLSRMSVSGAERFQRKVGHLEPAERRALFLRKHRSHVDPGAWFFEPHFQYPGLDEQALRMATDQETYLSEDILVKVDRNSMLNSLEVRVPFLDHRLVEFANTLPTSVKIRDGVQKYLLKRMLKDKVPDDIVNRGKKGFGMPLKHWLRGKYYDFTRELLLAPESRSSKFFDQNEIRRLIDAHQKKQRNLADRIWPLLWFEQWCRENNI</sequence>
<dbReference type="CDD" id="cd00712">
    <property type="entry name" value="AsnB"/>
    <property type="match status" value="1"/>
</dbReference>
<gene>
    <name evidence="12" type="ORF">Ga0074115_10287</name>
</gene>
<dbReference type="Gene3D" id="3.40.50.620">
    <property type="entry name" value="HUPs"/>
    <property type="match status" value="1"/>
</dbReference>
<dbReference type="GO" id="GO:0005524">
    <property type="term" value="F:ATP binding"/>
    <property type="evidence" value="ECO:0007669"/>
    <property type="project" value="UniProtKB-KW"/>
</dbReference>
<feature type="binding site" evidence="9">
    <location>
        <position position="100"/>
    </location>
    <ligand>
        <name>L-glutamine</name>
        <dbReference type="ChEBI" id="CHEBI:58359"/>
    </ligand>
</feature>
<keyword evidence="8" id="KW-0028">Amino-acid biosynthesis</keyword>
<dbReference type="EC" id="6.3.5.4" evidence="3"/>
<keyword evidence="5 9" id="KW-0067">ATP-binding</keyword>
<keyword evidence="6 8" id="KW-0315">Glutamine amidotransferase</keyword>
<evidence type="ECO:0000256" key="7">
    <source>
        <dbReference type="ARBA" id="ARBA00048741"/>
    </source>
</evidence>
<evidence type="ECO:0000256" key="6">
    <source>
        <dbReference type="ARBA" id="ARBA00022962"/>
    </source>
</evidence>
<dbReference type="PIRSF" id="PIRSF001589">
    <property type="entry name" value="Asn_synthetase_glu-h"/>
    <property type="match status" value="1"/>
</dbReference>
<evidence type="ECO:0000313" key="12">
    <source>
        <dbReference type="EMBL" id="KRT53985.1"/>
    </source>
</evidence>
<dbReference type="Pfam" id="PF13537">
    <property type="entry name" value="GATase_7"/>
    <property type="match status" value="1"/>
</dbReference>